<comment type="caution">
    <text evidence="3">The sequence shown here is derived from an EMBL/GenBank/DDBJ whole genome shotgun (WGS) entry which is preliminary data.</text>
</comment>
<organism evidence="3 4">
    <name type="scientific">Physocladia obscura</name>
    <dbReference type="NCBI Taxonomy" id="109957"/>
    <lineage>
        <taxon>Eukaryota</taxon>
        <taxon>Fungi</taxon>
        <taxon>Fungi incertae sedis</taxon>
        <taxon>Chytridiomycota</taxon>
        <taxon>Chytridiomycota incertae sedis</taxon>
        <taxon>Chytridiomycetes</taxon>
        <taxon>Chytridiales</taxon>
        <taxon>Chytriomycetaceae</taxon>
        <taxon>Physocladia</taxon>
    </lineage>
</organism>
<keyword evidence="1" id="KW-0472">Membrane</keyword>
<protein>
    <submittedName>
        <fullName evidence="3">Ubiquitin-conjugating enzyme E2 6</fullName>
    </submittedName>
</protein>
<dbReference type="EMBL" id="JADGJH010000471">
    <property type="protein sequence ID" value="KAJ3128297.1"/>
    <property type="molecule type" value="Genomic_DNA"/>
</dbReference>
<gene>
    <name evidence="3" type="primary">UBC6</name>
    <name evidence="3" type="ORF">HK100_009249</name>
</gene>
<dbReference type="InterPro" id="IPR000608">
    <property type="entry name" value="UBC"/>
</dbReference>
<dbReference type="InterPro" id="IPR016135">
    <property type="entry name" value="UBQ-conjugating_enzyme/RWD"/>
</dbReference>
<keyword evidence="1" id="KW-1133">Transmembrane helix</keyword>
<keyword evidence="1" id="KW-0812">Transmembrane</keyword>
<evidence type="ECO:0000313" key="3">
    <source>
        <dbReference type="EMBL" id="KAJ3128297.1"/>
    </source>
</evidence>
<dbReference type="Proteomes" id="UP001211907">
    <property type="component" value="Unassembled WGS sequence"/>
</dbReference>
<feature type="domain" description="UBC core" evidence="2">
    <location>
        <begin position="1"/>
        <end position="72"/>
    </location>
</feature>
<name>A0AAD5XHQ4_9FUNG</name>
<keyword evidence="4" id="KW-1185">Reference proteome</keyword>
<evidence type="ECO:0000313" key="4">
    <source>
        <dbReference type="Proteomes" id="UP001211907"/>
    </source>
</evidence>
<accession>A0AAD5XHQ4</accession>
<reference evidence="3" key="1">
    <citation type="submission" date="2020-05" db="EMBL/GenBank/DDBJ databases">
        <title>Phylogenomic resolution of chytrid fungi.</title>
        <authorList>
            <person name="Stajich J.E."/>
            <person name="Amses K."/>
            <person name="Simmons R."/>
            <person name="Seto K."/>
            <person name="Myers J."/>
            <person name="Bonds A."/>
            <person name="Quandt C.A."/>
            <person name="Barry K."/>
            <person name="Liu P."/>
            <person name="Grigoriev I."/>
            <person name="Longcore J.E."/>
            <person name="James T.Y."/>
        </authorList>
    </citation>
    <scope>NUCLEOTIDE SEQUENCE</scope>
    <source>
        <strain evidence="3">JEL0513</strain>
    </source>
</reference>
<dbReference type="AlphaFoldDB" id="A0AAD5XHQ4"/>
<dbReference type="SUPFAM" id="SSF54495">
    <property type="entry name" value="UBC-like"/>
    <property type="match status" value="1"/>
</dbReference>
<proteinExistence type="predicted"/>
<evidence type="ECO:0000259" key="2">
    <source>
        <dbReference type="PROSITE" id="PS50127"/>
    </source>
</evidence>
<dbReference type="Gene3D" id="3.10.110.10">
    <property type="entry name" value="Ubiquitin Conjugating Enzyme"/>
    <property type="match status" value="1"/>
</dbReference>
<dbReference type="PROSITE" id="PS50127">
    <property type="entry name" value="UBC_2"/>
    <property type="match status" value="1"/>
</dbReference>
<sequence>MDTRLCLSMSDFHPATWNPAWSVATILTGLLSFMLEDTPTTGAVSASSQERRALATKSHAWNRADARFQAVFPDLLDSPHPTTPTTATPNPFSNTSAAATTAVVATAASKDARKRIVQKHQPEIKIQHHQQQQQQKQQVVLLQRSVNGAWSRLRSNIWLLLLGGVMAYLLVLKVMAKLV</sequence>
<feature type="transmembrane region" description="Helical" evidence="1">
    <location>
        <begin position="157"/>
        <end position="176"/>
    </location>
</feature>
<evidence type="ECO:0000256" key="1">
    <source>
        <dbReference type="SAM" id="Phobius"/>
    </source>
</evidence>